<feature type="domain" description="Alpha-D-phosphohexomutase alpha/beta/alpha" evidence="12">
    <location>
        <begin position="44"/>
        <end position="178"/>
    </location>
</feature>
<comment type="caution">
    <text evidence="15">The sequence shown here is derived from an EMBL/GenBank/DDBJ whole genome shotgun (WGS) entry which is preliminary data.</text>
</comment>
<dbReference type="GO" id="GO:0006006">
    <property type="term" value="P:glucose metabolic process"/>
    <property type="evidence" value="ECO:0007669"/>
    <property type="project" value="UniProtKB-KW"/>
</dbReference>
<dbReference type="InterPro" id="IPR005843">
    <property type="entry name" value="A-D-PHexomutase_C"/>
</dbReference>
<dbReference type="Pfam" id="PF02879">
    <property type="entry name" value="PGM_PMM_II"/>
    <property type="match status" value="1"/>
</dbReference>
<dbReference type="Gene3D" id="3.30.310.50">
    <property type="entry name" value="Alpha-D-phosphohexomutase, C-terminal domain"/>
    <property type="match status" value="1"/>
</dbReference>
<dbReference type="PATRIC" id="fig|1379.3.peg.1247"/>
<evidence type="ECO:0000259" key="13">
    <source>
        <dbReference type="Pfam" id="PF02879"/>
    </source>
</evidence>
<evidence type="ECO:0000313" key="15">
    <source>
        <dbReference type="EMBL" id="KXB59112.1"/>
    </source>
</evidence>
<dbReference type="EMBL" id="LSDC01000079">
    <property type="protein sequence ID" value="KXB59112.1"/>
    <property type="molecule type" value="Genomic_DNA"/>
</dbReference>
<evidence type="ECO:0000256" key="2">
    <source>
        <dbReference type="ARBA" id="ARBA00001946"/>
    </source>
</evidence>
<keyword evidence="6" id="KW-0597">Phosphoprotein</keyword>
<dbReference type="InterPro" id="IPR016055">
    <property type="entry name" value="A-D-PHexomutase_a/b/a-I/II/III"/>
</dbReference>
<accession>A0A133ZUI8</accession>
<dbReference type="EC" id="5.4.2.2" evidence="4"/>
<evidence type="ECO:0000259" key="12">
    <source>
        <dbReference type="Pfam" id="PF02878"/>
    </source>
</evidence>
<dbReference type="InterPro" id="IPR005844">
    <property type="entry name" value="A-D-PHexomutase_a/b/a-I"/>
</dbReference>
<evidence type="ECO:0000256" key="3">
    <source>
        <dbReference type="ARBA" id="ARBA00010231"/>
    </source>
</evidence>
<evidence type="ECO:0000313" key="16">
    <source>
        <dbReference type="Proteomes" id="UP000070355"/>
    </source>
</evidence>
<dbReference type="InterPro" id="IPR005846">
    <property type="entry name" value="A-D-PHexomutase_a/b/a-III"/>
</dbReference>
<reference evidence="16" key="1">
    <citation type="submission" date="2016-01" db="EMBL/GenBank/DDBJ databases">
        <authorList>
            <person name="Mitreva M."/>
            <person name="Pepin K.H."/>
            <person name="Mihindukulasuriya K.A."/>
            <person name="Fulton R."/>
            <person name="Fronick C."/>
            <person name="O'Laughlin M."/>
            <person name="Miner T."/>
            <person name="Herter B."/>
            <person name="Rosa B.A."/>
            <person name="Cordes M."/>
            <person name="Tomlinson C."/>
            <person name="Wollam A."/>
            <person name="Palsikar V.B."/>
            <person name="Mardis E.R."/>
            <person name="Wilson R.K."/>
        </authorList>
    </citation>
    <scope>NUCLEOTIDE SEQUENCE [LARGE SCALE GENOMIC DNA]</scope>
    <source>
        <strain evidence="16">DNF01167</strain>
    </source>
</reference>
<dbReference type="GO" id="GO:0000287">
    <property type="term" value="F:magnesium ion binding"/>
    <property type="evidence" value="ECO:0007669"/>
    <property type="project" value="InterPro"/>
</dbReference>
<dbReference type="CDD" id="cd05799">
    <property type="entry name" value="PGM2"/>
    <property type="match status" value="1"/>
</dbReference>
<dbReference type="PANTHER" id="PTHR45745:SF1">
    <property type="entry name" value="PHOSPHOGLUCOMUTASE 2B-RELATED"/>
    <property type="match status" value="1"/>
</dbReference>
<evidence type="ECO:0000256" key="8">
    <source>
        <dbReference type="ARBA" id="ARBA00022842"/>
    </source>
</evidence>
<dbReference type="RefSeq" id="WP_060914389.1">
    <property type="nucleotide sequence ID" value="NZ_KQ959968.1"/>
</dbReference>
<dbReference type="Pfam" id="PF00408">
    <property type="entry name" value="PGM_PMM_IV"/>
    <property type="match status" value="1"/>
</dbReference>
<dbReference type="InterPro" id="IPR005845">
    <property type="entry name" value="A-D-PHexomutase_a/b/a-II"/>
</dbReference>
<dbReference type="GO" id="GO:0004614">
    <property type="term" value="F:phosphoglucomutase activity"/>
    <property type="evidence" value="ECO:0007669"/>
    <property type="project" value="UniProtKB-EC"/>
</dbReference>
<feature type="domain" description="Alpha-D-phosphohexomutase alpha/beta/alpha" evidence="13">
    <location>
        <begin position="211"/>
        <end position="309"/>
    </location>
</feature>
<protein>
    <recommendedName>
        <fullName evidence="4">phosphoglucomutase (alpha-D-glucose-1,6-bisphosphate-dependent)</fullName>
        <ecNumber evidence="4">5.4.2.2</ecNumber>
    </recommendedName>
</protein>
<dbReference type="Pfam" id="PF02878">
    <property type="entry name" value="PGM_PMM_I"/>
    <property type="match status" value="1"/>
</dbReference>
<name>A0A133ZUI8_9BACL</name>
<dbReference type="PROSITE" id="PS00710">
    <property type="entry name" value="PGM_PMM"/>
    <property type="match status" value="1"/>
</dbReference>
<comment type="catalytic activity">
    <reaction evidence="1">
        <text>alpha-D-glucose 1-phosphate = alpha-D-glucose 6-phosphate</text>
        <dbReference type="Rhea" id="RHEA:23536"/>
        <dbReference type="ChEBI" id="CHEBI:58225"/>
        <dbReference type="ChEBI" id="CHEBI:58601"/>
        <dbReference type="EC" id="5.4.2.2"/>
    </reaction>
</comment>
<dbReference type="OrthoDB" id="9806956at2"/>
<dbReference type="SUPFAM" id="SSF53738">
    <property type="entry name" value="Phosphoglucomutase, first 3 domains"/>
    <property type="match status" value="3"/>
</dbReference>
<dbReference type="STRING" id="1379.HMPREF3186_01267"/>
<feature type="domain" description="Alpha-D-phosphohexomutase alpha/beta/alpha" evidence="14">
    <location>
        <begin position="321"/>
        <end position="448"/>
    </location>
</feature>
<dbReference type="PANTHER" id="PTHR45745">
    <property type="entry name" value="PHOSPHOMANNOMUTASE 45A"/>
    <property type="match status" value="1"/>
</dbReference>
<dbReference type="InterPro" id="IPR016066">
    <property type="entry name" value="A-D-PHexomutase_CS"/>
</dbReference>
<feature type="domain" description="Alpha-D-phosphohexomutase C-terminal" evidence="11">
    <location>
        <begin position="515"/>
        <end position="550"/>
    </location>
</feature>
<comment type="cofactor">
    <cofactor evidence="2">
        <name>Mg(2+)</name>
        <dbReference type="ChEBI" id="CHEBI:18420"/>
    </cofactor>
</comment>
<keyword evidence="5" id="KW-0119">Carbohydrate metabolism</keyword>
<organism evidence="15 16">
    <name type="scientific">Gemella haemolysans</name>
    <dbReference type="NCBI Taxonomy" id="1379"/>
    <lineage>
        <taxon>Bacteria</taxon>
        <taxon>Bacillati</taxon>
        <taxon>Bacillota</taxon>
        <taxon>Bacilli</taxon>
        <taxon>Bacillales</taxon>
        <taxon>Gemellaceae</taxon>
        <taxon>Gemella</taxon>
    </lineage>
</organism>
<evidence type="ECO:0000256" key="5">
    <source>
        <dbReference type="ARBA" id="ARBA00022526"/>
    </source>
</evidence>
<dbReference type="Gene3D" id="3.40.120.10">
    <property type="entry name" value="Alpha-D-Glucose-1,6-Bisphosphate, subunit A, domain 3"/>
    <property type="match status" value="3"/>
</dbReference>
<evidence type="ECO:0000256" key="7">
    <source>
        <dbReference type="ARBA" id="ARBA00022723"/>
    </source>
</evidence>
<comment type="similarity">
    <text evidence="3 10">Belongs to the phosphohexose mutase family.</text>
</comment>
<gene>
    <name evidence="15" type="ORF">HMPREF3186_01267</name>
</gene>
<evidence type="ECO:0000256" key="10">
    <source>
        <dbReference type="RuleBase" id="RU004326"/>
    </source>
</evidence>
<evidence type="ECO:0000256" key="6">
    <source>
        <dbReference type="ARBA" id="ARBA00022553"/>
    </source>
</evidence>
<evidence type="ECO:0000256" key="1">
    <source>
        <dbReference type="ARBA" id="ARBA00000443"/>
    </source>
</evidence>
<dbReference type="Pfam" id="PF02880">
    <property type="entry name" value="PGM_PMM_III"/>
    <property type="match status" value="1"/>
</dbReference>
<keyword evidence="5" id="KW-0313">Glucose metabolism</keyword>
<dbReference type="AlphaFoldDB" id="A0A133ZUI8"/>
<dbReference type="GO" id="GO:0006166">
    <property type="term" value="P:purine ribonucleoside salvage"/>
    <property type="evidence" value="ECO:0007669"/>
    <property type="project" value="TreeGrafter"/>
</dbReference>
<dbReference type="SUPFAM" id="SSF55957">
    <property type="entry name" value="Phosphoglucomutase, C-terminal domain"/>
    <property type="match status" value="1"/>
</dbReference>
<evidence type="ECO:0000256" key="9">
    <source>
        <dbReference type="ARBA" id="ARBA00023235"/>
    </source>
</evidence>
<dbReference type="Proteomes" id="UP000070355">
    <property type="component" value="Unassembled WGS sequence"/>
</dbReference>
<proteinExistence type="inferred from homology"/>
<dbReference type="GO" id="GO:0008973">
    <property type="term" value="F:phosphopentomutase activity"/>
    <property type="evidence" value="ECO:0007669"/>
    <property type="project" value="TreeGrafter"/>
</dbReference>
<sequence length="573" mass="64429">MSNYQELYEKWLNSSALTEEEKLQLKSVADDEVEKEDRFYKELEFGTAGLRGKVGMGSNRMNRFIIARATKALAQTIIDNGLQEKGIAIAHDPRLFSKEFAKLAALVMASNGVKAYLFEDLRPTPELSFAVRYLGTASGINITASHNPKEYNGYKVYWQEGSQIKSDISDKVLEYINSMDIFDNYVTLTEEEAKEKGLLVYIGEEIDEEFYKESLNCAINDENIDKDISVVYTPLNGAGYKAVTTVLARRGFKNVHVVEEQKDPDGTFPTIEYPNPEDTAAFEYGEKLAKEVNADVIIATDPDCDRLAVEVIHNGEVVSLNGNQAGAVLVQYVIENLAKQNKLTENPVLVKSIVTSKMVEPLCKEYGVEVIDVLTGFKNICALPNEWDITGEKNYVMGYEESIGYNIGTFLRDKDGVTIAMLLVEAAAFYKTQGKTLVDVLDGFYEKYGYYLDKTISIVLEGAAGAQRIKRMMEKYREIFAREIAGSEVVAITDYLVQKEKTVATGEEKAIEIEKTDAVKFSYSDESWYTLRPSGTEPKVKLYIYVKDADKEVAKEKLVKFEEKVLELLYSID</sequence>
<keyword evidence="8 10" id="KW-0460">Magnesium</keyword>
<evidence type="ECO:0000259" key="11">
    <source>
        <dbReference type="Pfam" id="PF00408"/>
    </source>
</evidence>
<keyword evidence="9" id="KW-0413">Isomerase</keyword>
<dbReference type="InterPro" id="IPR036900">
    <property type="entry name" value="A-D-PHexomutase_C_sf"/>
</dbReference>
<evidence type="ECO:0000259" key="14">
    <source>
        <dbReference type="Pfam" id="PF02880"/>
    </source>
</evidence>
<keyword evidence="7 10" id="KW-0479">Metal-binding</keyword>
<evidence type="ECO:0000256" key="4">
    <source>
        <dbReference type="ARBA" id="ARBA00012728"/>
    </source>
</evidence>